<dbReference type="Proteomes" id="UP000295345">
    <property type="component" value="Unassembled WGS sequence"/>
</dbReference>
<evidence type="ECO:0000313" key="3">
    <source>
        <dbReference type="Proteomes" id="UP000295345"/>
    </source>
</evidence>
<dbReference type="AlphaFoldDB" id="A0A4V2Y2Z3"/>
<feature type="transmembrane region" description="Helical" evidence="1">
    <location>
        <begin position="44"/>
        <end position="65"/>
    </location>
</feature>
<reference evidence="2 3" key="1">
    <citation type="submission" date="2019-03" db="EMBL/GenBank/DDBJ databases">
        <title>Draft genome sequences of novel Actinobacteria.</title>
        <authorList>
            <person name="Sahin N."/>
            <person name="Ay H."/>
            <person name="Saygin H."/>
        </authorList>
    </citation>
    <scope>NUCLEOTIDE SEQUENCE [LARGE SCALE GENOMIC DNA]</scope>
    <source>
        <strain evidence="2 3">DSM 41900</strain>
    </source>
</reference>
<feature type="transmembrane region" description="Helical" evidence="1">
    <location>
        <begin position="101"/>
        <end position="118"/>
    </location>
</feature>
<name>A0A4V2Y2Z3_9ACTN</name>
<dbReference type="EMBL" id="SMKI01000145">
    <property type="protein sequence ID" value="TDC74495.1"/>
    <property type="molecule type" value="Genomic_DNA"/>
</dbReference>
<gene>
    <name evidence="2" type="ORF">E1283_15535</name>
</gene>
<keyword evidence="1" id="KW-0812">Transmembrane</keyword>
<comment type="caution">
    <text evidence="2">The sequence shown here is derived from an EMBL/GenBank/DDBJ whole genome shotgun (WGS) entry which is preliminary data.</text>
</comment>
<organism evidence="2 3">
    <name type="scientific">Streptomyces hainanensis</name>
    <dbReference type="NCBI Taxonomy" id="402648"/>
    <lineage>
        <taxon>Bacteria</taxon>
        <taxon>Bacillati</taxon>
        <taxon>Actinomycetota</taxon>
        <taxon>Actinomycetes</taxon>
        <taxon>Kitasatosporales</taxon>
        <taxon>Streptomycetaceae</taxon>
        <taxon>Streptomyces</taxon>
    </lineage>
</organism>
<accession>A0A4V2Y2Z3</accession>
<keyword evidence="3" id="KW-1185">Reference proteome</keyword>
<evidence type="ECO:0000313" key="2">
    <source>
        <dbReference type="EMBL" id="TDC74495.1"/>
    </source>
</evidence>
<dbReference type="RefSeq" id="WP_132818628.1">
    <property type="nucleotide sequence ID" value="NZ_SMKI01000145.1"/>
</dbReference>
<evidence type="ECO:0000256" key="1">
    <source>
        <dbReference type="SAM" id="Phobius"/>
    </source>
</evidence>
<keyword evidence="1" id="KW-0472">Membrane</keyword>
<keyword evidence="1" id="KW-1133">Transmembrane helix</keyword>
<proteinExistence type="predicted"/>
<protein>
    <submittedName>
        <fullName evidence="2">Uncharacterized protein</fullName>
    </submittedName>
</protein>
<sequence>MNRLPGTARWARATLLVVGAAGVVAGGWLTVVAATFETGALGELILGMLLLAALGVALFAVLAFAIAARFADGGDGVRLGAVAMGWALVVGSGGAGLAVHGAWGVGVAVGGLLALLATREDTRDWFAARPKAPRG</sequence>
<feature type="transmembrane region" description="Helical" evidence="1">
    <location>
        <begin position="12"/>
        <end position="32"/>
    </location>
</feature>